<dbReference type="InParanoid" id="A0A540VFU6"/>
<name>A0A540VFU6_9CHLR</name>
<protein>
    <submittedName>
        <fullName evidence="1">Quinate 5-dehydrogenase</fullName>
    </submittedName>
</protein>
<accession>A0A540VFU6</accession>
<keyword evidence="2" id="KW-1185">Reference proteome</keyword>
<sequence>MKRAVSISLGSSRRDHAIETTLLGVPIRLERVGCDGNLRLARERFLALDGQVDAFGVGGADLQLQVEDRVYPLYAVQKLVAGLRTPAVDGGGIRRVVERQLVPRLEAQLPVPIQPRRVLIGTAVARYDLACSFEAAGYEAIYGDFGFGLGLPIPIRSLATVRRLARLLMPIMGRLPFHWLYPTGDKQDEIVPRFQAWYRWATVIADDFHYLKKHLPERLDGKIVVTNTTTPQDVELLRERGVAYLCTITPRLEGRTFGTNVMEAALTAIAGQGRPLTPPELRAMLREEDLTPTVLALNP</sequence>
<dbReference type="RefSeq" id="WP_141610169.1">
    <property type="nucleotide sequence ID" value="NZ_VIGC02000012.1"/>
</dbReference>
<dbReference type="OrthoDB" id="9780944at2"/>
<dbReference type="EMBL" id="VIGC01000012">
    <property type="protein sequence ID" value="TQE95634.1"/>
    <property type="molecule type" value="Genomic_DNA"/>
</dbReference>
<dbReference type="Proteomes" id="UP000317371">
    <property type="component" value="Unassembled WGS sequence"/>
</dbReference>
<evidence type="ECO:0000313" key="2">
    <source>
        <dbReference type="Proteomes" id="UP000317371"/>
    </source>
</evidence>
<organism evidence="1 2">
    <name type="scientific">Litorilinea aerophila</name>
    <dbReference type="NCBI Taxonomy" id="1204385"/>
    <lineage>
        <taxon>Bacteria</taxon>
        <taxon>Bacillati</taxon>
        <taxon>Chloroflexota</taxon>
        <taxon>Caldilineae</taxon>
        <taxon>Caldilineales</taxon>
        <taxon>Caldilineaceae</taxon>
        <taxon>Litorilinea</taxon>
    </lineage>
</organism>
<evidence type="ECO:0000313" key="1">
    <source>
        <dbReference type="EMBL" id="TQE95634.1"/>
    </source>
</evidence>
<dbReference type="AlphaFoldDB" id="A0A540VFU6"/>
<proteinExistence type="predicted"/>
<gene>
    <name evidence="1" type="ORF">FKZ61_10930</name>
</gene>
<comment type="caution">
    <text evidence="1">The sequence shown here is derived from an EMBL/GenBank/DDBJ whole genome shotgun (WGS) entry which is preliminary data.</text>
</comment>
<reference evidence="1 2" key="1">
    <citation type="submission" date="2019-06" db="EMBL/GenBank/DDBJ databases">
        <title>Genome sequence of Litorilinea aerophila BAA-2444.</title>
        <authorList>
            <person name="Maclea K.S."/>
            <person name="Maurais E.G."/>
            <person name="Iannazzi L.C."/>
        </authorList>
    </citation>
    <scope>NUCLEOTIDE SEQUENCE [LARGE SCALE GENOMIC DNA]</scope>
    <source>
        <strain evidence="1 2">ATCC BAA-2444</strain>
    </source>
</reference>